<keyword evidence="2" id="KW-1185">Reference proteome</keyword>
<evidence type="ECO:0000313" key="1">
    <source>
        <dbReference type="EMBL" id="OBS63426.1"/>
    </source>
</evidence>
<protein>
    <submittedName>
        <fullName evidence="1">Uncharacterized protein</fullName>
    </submittedName>
</protein>
<dbReference type="AlphaFoldDB" id="A0A1A6GB16"/>
<gene>
    <name evidence="1" type="ORF">A6R68_07980</name>
</gene>
<accession>A0A1A6GB16</accession>
<dbReference type="OrthoDB" id="9633406at2759"/>
<organism evidence="1 2">
    <name type="scientific">Neotoma lepida</name>
    <name type="common">Desert woodrat</name>
    <dbReference type="NCBI Taxonomy" id="56216"/>
    <lineage>
        <taxon>Eukaryota</taxon>
        <taxon>Metazoa</taxon>
        <taxon>Chordata</taxon>
        <taxon>Craniata</taxon>
        <taxon>Vertebrata</taxon>
        <taxon>Euteleostomi</taxon>
        <taxon>Mammalia</taxon>
        <taxon>Eutheria</taxon>
        <taxon>Euarchontoglires</taxon>
        <taxon>Glires</taxon>
        <taxon>Rodentia</taxon>
        <taxon>Myomorpha</taxon>
        <taxon>Muroidea</taxon>
        <taxon>Cricetidae</taxon>
        <taxon>Neotominae</taxon>
        <taxon>Neotoma</taxon>
    </lineage>
</organism>
<dbReference type="Proteomes" id="UP000092124">
    <property type="component" value="Unassembled WGS sequence"/>
</dbReference>
<proteinExistence type="predicted"/>
<dbReference type="STRING" id="56216.A0A1A6GB16"/>
<reference evidence="1 2" key="1">
    <citation type="submission" date="2016-06" db="EMBL/GenBank/DDBJ databases">
        <title>The Draft Genome Sequence and Annotation of the Desert Woodrat Neotoma lepida.</title>
        <authorList>
            <person name="Campbell M."/>
            <person name="Oakeson K.F."/>
            <person name="Yandell M."/>
            <person name="Halpert J.R."/>
            <person name="Dearing D."/>
        </authorList>
    </citation>
    <scope>NUCLEOTIDE SEQUENCE [LARGE SCALE GENOMIC DNA]</scope>
    <source>
        <strain evidence="1">417</strain>
        <tissue evidence="1">Liver</tissue>
    </source>
</reference>
<comment type="caution">
    <text evidence="1">The sequence shown here is derived from an EMBL/GenBank/DDBJ whole genome shotgun (WGS) entry which is preliminary data.</text>
</comment>
<name>A0A1A6GB16_NEOLE</name>
<sequence>MPPDPSSGSSFSSALQSLLVSPVTDDVPFPSLLDFLPNSWSPNSNSLGSVMRKLICSEGPEMTHICPRYLTCEGGAMAEAAAGASGEAMAALVSAEGSFGPAGRSFSNYRPFEPQTLGFSPSWRLTSFSGMKG</sequence>
<dbReference type="EMBL" id="LZPO01099884">
    <property type="protein sequence ID" value="OBS63426.1"/>
    <property type="molecule type" value="Genomic_DNA"/>
</dbReference>
<evidence type="ECO:0000313" key="2">
    <source>
        <dbReference type="Proteomes" id="UP000092124"/>
    </source>
</evidence>